<dbReference type="SUPFAM" id="SSF54373">
    <property type="entry name" value="FAD-linked reductases, C-terminal domain"/>
    <property type="match status" value="1"/>
</dbReference>
<dbReference type="EMBL" id="PVTY01000010">
    <property type="protein sequence ID" value="PRZ14996.1"/>
    <property type="molecule type" value="Genomic_DNA"/>
</dbReference>
<dbReference type="Gene3D" id="3.90.660.20">
    <property type="entry name" value="Protoporphyrinogen oxidase, mitochondrial, domain 2"/>
    <property type="match status" value="1"/>
</dbReference>
<feature type="region of interest" description="Disordered" evidence="1">
    <location>
        <begin position="291"/>
        <end position="314"/>
    </location>
</feature>
<comment type="caution">
    <text evidence="3">The sequence shown here is derived from an EMBL/GenBank/DDBJ whole genome shotgun (WGS) entry which is preliminary data.</text>
</comment>
<dbReference type="Proteomes" id="UP000238217">
    <property type="component" value="Unassembled WGS sequence"/>
</dbReference>
<dbReference type="RefSeq" id="WP_106123273.1">
    <property type="nucleotide sequence ID" value="NZ_PVTY01000010.1"/>
</dbReference>
<reference evidence="3 4" key="1">
    <citation type="submission" date="2018-03" db="EMBL/GenBank/DDBJ databases">
        <title>Comparative analysis of microorganisms from saline springs in Andes Mountain Range, Colombia.</title>
        <authorList>
            <person name="Rubin E."/>
        </authorList>
    </citation>
    <scope>NUCLEOTIDE SEQUENCE [LARGE SCALE GENOMIC DNA]</scope>
    <source>
        <strain evidence="3 4">CG 35</strain>
    </source>
</reference>
<feature type="compositionally biased region" description="Gly residues" evidence="1">
    <location>
        <begin position="294"/>
        <end position="310"/>
    </location>
</feature>
<dbReference type="OrthoDB" id="3450553at2"/>
<gene>
    <name evidence="3" type="ORF">BCL67_11095</name>
</gene>
<dbReference type="Gene3D" id="1.10.3110.10">
    <property type="entry name" value="protoporphyrinogen ix oxidase, domain 3"/>
    <property type="match status" value="1"/>
</dbReference>
<evidence type="ECO:0000256" key="1">
    <source>
        <dbReference type="SAM" id="MobiDB-lite"/>
    </source>
</evidence>
<keyword evidence="4" id="KW-1185">Reference proteome</keyword>
<dbReference type="GO" id="GO:0016491">
    <property type="term" value="F:oxidoreductase activity"/>
    <property type="evidence" value="ECO:0007669"/>
    <property type="project" value="InterPro"/>
</dbReference>
<proteinExistence type="predicted"/>
<evidence type="ECO:0000313" key="3">
    <source>
        <dbReference type="EMBL" id="PRZ14996.1"/>
    </source>
</evidence>
<dbReference type="Gene3D" id="3.50.50.60">
    <property type="entry name" value="FAD/NAD(P)-binding domain"/>
    <property type="match status" value="1"/>
</dbReference>
<organism evidence="3 4">
    <name type="scientific">Nesterenkonia sandarakina</name>
    <dbReference type="NCBI Taxonomy" id="272918"/>
    <lineage>
        <taxon>Bacteria</taxon>
        <taxon>Bacillati</taxon>
        <taxon>Actinomycetota</taxon>
        <taxon>Actinomycetes</taxon>
        <taxon>Micrococcales</taxon>
        <taxon>Micrococcaceae</taxon>
        <taxon>Nesterenkonia</taxon>
    </lineage>
</organism>
<evidence type="ECO:0000259" key="2">
    <source>
        <dbReference type="Pfam" id="PF01593"/>
    </source>
</evidence>
<dbReference type="InterPro" id="IPR002937">
    <property type="entry name" value="Amino_oxidase"/>
</dbReference>
<accession>A0A2T0YIN6</accession>
<dbReference type="InterPro" id="IPR036188">
    <property type="entry name" value="FAD/NAD-bd_sf"/>
</dbReference>
<dbReference type="InterPro" id="IPR050464">
    <property type="entry name" value="Zeta_carotene_desat/Oxidored"/>
</dbReference>
<evidence type="ECO:0000313" key="4">
    <source>
        <dbReference type="Proteomes" id="UP000238217"/>
    </source>
</evidence>
<sequence length="567" mass="57186">MDAQINPPSSEPATASAAVASLGDAAAGDAAEEPARAPRVAVVGGGIAGLIAAWDLARAGAAVQIFEAGDRLGGAIGAHVMGGVAYDAGAEAFATRSPVVPKLLQELGLNEQVVSPQHNAAWLQLPDLAAPLPATGILGIPADPMAPDVVAILGAAEARRAAEDLTTSMQSWAEAAETRAGQITLGEVVRDRMGQAVLDRLVTPIVSGVHSADPDDLDMNNAAPGLFDAMLREGSLARAVALVKSKAPPGSAVNSLYGGLNRLVGALEEELLRLGAEIRLNTPVTDLAALAAGTGPGADQGTGLGTGPEVGQGADRPDHVILALDAPSAVQLVSGLVDLDGLDLTGLTPAGVQVTGAQAESSTTTATQTAGAPDAGRGVALVSMILDAPELDEHPRGTGVLVAPQVDAIAAKAMTHISSKWEWADTAVTHAHGPGHHVVRLSYGRVGQTHQDALGAESSDEQLLAAATADVGALFGLPIEPEQILETSVIRWRKALPQTSAGHAERIAALRERLAQTSETDAAGAGADAGEARPGIHLIGAWFAGTGLARVVPDARAAAATILSARS</sequence>
<dbReference type="PANTHER" id="PTHR42923">
    <property type="entry name" value="PROTOPORPHYRINOGEN OXIDASE"/>
    <property type="match status" value="1"/>
</dbReference>
<dbReference type="Pfam" id="PF01593">
    <property type="entry name" value="Amino_oxidase"/>
    <property type="match status" value="1"/>
</dbReference>
<dbReference type="AlphaFoldDB" id="A0A2T0YIN6"/>
<dbReference type="PANTHER" id="PTHR42923:SF3">
    <property type="entry name" value="PROTOPORPHYRINOGEN OXIDASE"/>
    <property type="match status" value="1"/>
</dbReference>
<protein>
    <submittedName>
        <fullName evidence="3">Oxygen-dependent protoporphyrinogen oxidase</fullName>
    </submittedName>
</protein>
<dbReference type="SUPFAM" id="SSF51905">
    <property type="entry name" value="FAD/NAD(P)-binding domain"/>
    <property type="match status" value="1"/>
</dbReference>
<dbReference type="PRINTS" id="PR00419">
    <property type="entry name" value="ADXRDTASE"/>
</dbReference>
<name>A0A2T0YIN6_9MICC</name>
<feature type="domain" description="Amine oxidase" evidence="2">
    <location>
        <begin position="47"/>
        <end position="329"/>
    </location>
</feature>